<feature type="compositionally biased region" description="Basic and acidic residues" evidence="9">
    <location>
        <begin position="132"/>
        <end position="162"/>
    </location>
</feature>
<dbReference type="PANTHER" id="PTHR24394:SF29">
    <property type="entry name" value="MYONEURIN"/>
    <property type="match status" value="1"/>
</dbReference>
<feature type="compositionally biased region" description="Polar residues" evidence="9">
    <location>
        <begin position="221"/>
        <end position="233"/>
    </location>
</feature>
<dbReference type="AlphaFoldDB" id="A0A1S3SEU9"/>
<evidence type="ECO:0000256" key="9">
    <source>
        <dbReference type="SAM" id="MobiDB-lite"/>
    </source>
</evidence>
<keyword evidence="3" id="KW-0677">Repeat</keyword>
<feature type="domain" description="C2H2-type" evidence="10">
    <location>
        <begin position="439"/>
        <end position="466"/>
    </location>
</feature>
<feature type="region of interest" description="Disordered" evidence="9">
    <location>
        <begin position="348"/>
        <end position="383"/>
    </location>
</feature>
<dbReference type="InterPro" id="IPR013087">
    <property type="entry name" value="Znf_C2H2_type"/>
</dbReference>
<dbReference type="KEGG" id="sasa:106609046"/>
<feature type="region of interest" description="Disordered" evidence="9">
    <location>
        <begin position="218"/>
        <end position="257"/>
    </location>
</feature>
<feature type="coiled-coil region" evidence="8">
    <location>
        <begin position="41"/>
        <end position="68"/>
    </location>
</feature>
<evidence type="ECO:0000256" key="3">
    <source>
        <dbReference type="ARBA" id="ARBA00022737"/>
    </source>
</evidence>
<evidence type="ECO:0000313" key="12">
    <source>
        <dbReference type="RefSeq" id="XP_014062866.2"/>
    </source>
</evidence>
<organism evidence="11 12">
    <name type="scientific">Salmo salar</name>
    <name type="common">Atlantic salmon</name>
    <dbReference type="NCBI Taxonomy" id="8030"/>
    <lineage>
        <taxon>Eukaryota</taxon>
        <taxon>Metazoa</taxon>
        <taxon>Chordata</taxon>
        <taxon>Craniata</taxon>
        <taxon>Vertebrata</taxon>
        <taxon>Euteleostomi</taxon>
        <taxon>Actinopterygii</taxon>
        <taxon>Neopterygii</taxon>
        <taxon>Teleostei</taxon>
        <taxon>Protacanthopterygii</taxon>
        <taxon>Salmoniformes</taxon>
        <taxon>Salmonidae</taxon>
        <taxon>Salmoninae</taxon>
        <taxon>Salmo</taxon>
    </lineage>
</organism>
<dbReference type="PROSITE" id="PS00028">
    <property type="entry name" value="ZINC_FINGER_C2H2_1"/>
    <property type="match status" value="3"/>
</dbReference>
<dbReference type="GO" id="GO:0008270">
    <property type="term" value="F:zinc ion binding"/>
    <property type="evidence" value="ECO:0007669"/>
    <property type="project" value="UniProtKB-KW"/>
</dbReference>
<dbReference type="GO" id="GO:0005634">
    <property type="term" value="C:nucleus"/>
    <property type="evidence" value="ECO:0007669"/>
    <property type="project" value="UniProtKB-SubCell"/>
</dbReference>
<dbReference type="PROSITE" id="PS50157">
    <property type="entry name" value="ZINC_FINGER_C2H2_2"/>
    <property type="match status" value="3"/>
</dbReference>
<dbReference type="GO" id="GO:0003677">
    <property type="term" value="F:DNA binding"/>
    <property type="evidence" value="ECO:0007669"/>
    <property type="project" value="UniProtKB-KW"/>
</dbReference>
<dbReference type="InterPro" id="IPR036236">
    <property type="entry name" value="Znf_C2H2_sf"/>
</dbReference>
<feature type="compositionally biased region" description="Low complexity" evidence="9">
    <location>
        <begin position="362"/>
        <end position="377"/>
    </location>
</feature>
<feature type="compositionally biased region" description="Polar residues" evidence="9">
    <location>
        <begin position="119"/>
        <end position="129"/>
    </location>
</feature>
<accession>A0A1S3SEU9</accession>
<comment type="subcellular location">
    <subcellularLocation>
        <location evidence="1">Nucleus</location>
    </subcellularLocation>
</comment>
<keyword evidence="4 7" id="KW-0863">Zinc-finger</keyword>
<keyword evidence="5" id="KW-0862">Zinc</keyword>
<keyword evidence="11" id="KW-1185">Reference proteome</keyword>
<reference evidence="12" key="1">
    <citation type="submission" date="2025-08" db="UniProtKB">
        <authorList>
            <consortium name="RefSeq"/>
        </authorList>
    </citation>
    <scope>IDENTIFICATION</scope>
</reference>
<dbReference type="GeneID" id="106609046"/>
<evidence type="ECO:0000256" key="8">
    <source>
        <dbReference type="SAM" id="Coils"/>
    </source>
</evidence>
<evidence type="ECO:0000256" key="4">
    <source>
        <dbReference type="ARBA" id="ARBA00022771"/>
    </source>
</evidence>
<evidence type="ECO:0000256" key="6">
    <source>
        <dbReference type="ARBA" id="ARBA00023242"/>
    </source>
</evidence>
<sequence length="524" mass="59107">MANSVAFHTQLASIMEVLANAAVAEICELVDNGYAVLHLEISQGQKENEALRRKLRMMELKVSRASAMRAGMGSSILAHSRFRTHVGMESKRTSSSEVHCQREVDSQLVTSLFRDGKSSGDTGQTTTQRKPAALDEIKPKSLTIKEERQEEAWDNHDPRERLSTGALNHSIDGGERHSNIVTEATQPISKQENASSCKWYMVKEMNKPECIQFKEERQEDTISLQNDSRTKGSVESGADEDQRGAIGHTQTDSLFEDYDPHINADQERERKIQKFQHTNVAHRVRRQGYSGFWTPRSTETDSEDPACSYSEEISPTHVKAHTKQQQQTSVAEESNLFAVESHNVKPVSAMLDSEPYEEKYKSSSNDNDYYDNDSSNNLHPQNSISYETSENFGNLAGRCFSNSQVNIRGNTARPKVGIVQRYMAGHKIQHGVGKREKRFVCGFCRKSFTCPKYLQSHQRVHTGEKPFSCSQCGKRFGQAVYLKKHQNVHTGEKPFVCLLCGKQFADASNLIRHKSVHTGERPFI</sequence>
<keyword evidence="2" id="KW-0479">Metal-binding</keyword>
<feature type="domain" description="C2H2-type" evidence="10">
    <location>
        <begin position="495"/>
        <end position="522"/>
    </location>
</feature>
<feature type="domain" description="C2H2-type" evidence="10">
    <location>
        <begin position="467"/>
        <end position="494"/>
    </location>
</feature>
<evidence type="ECO:0000259" key="10">
    <source>
        <dbReference type="PROSITE" id="PS50157"/>
    </source>
</evidence>
<gene>
    <name evidence="12" type="primary">LOC106609046</name>
</gene>
<evidence type="ECO:0000256" key="5">
    <source>
        <dbReference type="ARBA" id="ARBA00022833"/>
    </source>
</evidence>
<dbReference type="Proteomes" id="UP001652741">
    <property type="component" value="Chromosome ssa01"/>
</dbReference>
<dbReference type="Pfam" id="PF00096">
    <property type="entry name" value="zf-C2H2"/>
    <property type="match status" value="2"/>
</dbReference>
<name>A0A1S3SEU9_SALSA</name>
<evidence type="ECO:0000256" key="1">
    <source>
        <dbReference type="ARBA" id="ARBA00004123"/>
    </source>
</evidence>
<dbReference type="Gene3D" id="3.30.160.60">
    <property type="entry name" value="Classic Zinc Finger"/>
    <property type="match status" value="3"/>
</dbReference>
<proteinExistence type="predicted"/>
<dbReference type="RefSeq" id="XP_014062866.2">
    <property type="nucleotide sequence ID" value="XM_014207391.2"/>
</dbReference>
<dbReference type="PANTHER" id="PTHR24394">
    <property type="entry name" value="ZINC FINGER PROTEIN"/>
    <property type="match status" value="1"/>
</dbReference>
<dbReference type="SUPFAM" id="SSF57667">
    <property type="entry name" value="beta-beta-alpha zinc fingers"/>
    <property type="match status" value="2"/>
</dbReference>
<dbReference type="SMART" id="SM00355">
    <property type="entry name" value="ZnF_C2H2"/>
    <property type="match status" value="3"/>
</dbReference>
<dbReference type="PaxDb" id="8030-ENSSSAP00000002968"/>
<evidence type="ECO:0000256" key="2">
    <source>
        <dbReference type="ARBA" id="ARBA00022723"/>
    </source>
</evidence>
<dbReference type="GO" id="GO:0000981">
    <property type="term" value="F:DNA-binding transcription factor activity, RNA polymerase II-specific"/>
    <property type="evidence" value="ECO:0007669"/>
    <property type="project" value="TreeGrafter"/>
</dbReference>
<evidence type="ECO:0000256" key="7">
    <source>
        <dbReference type="PROSITE-ProRule" id="PRU00042"/>
    </source>
</evidence>
<feature type="region of interest" description="Disordered" evidence="9">
    <location>
        <begin position="113"/>
        <end position="175"/>
    </location>
</feature>
<evidence type="ECO:0000313" key="11">
    <source>
        <dbReference type="Proteomes" id="UP001652741"/>
    </source>
</evidence>
<keyword evidence="6" id="KW-0539">Nucleus</keyword>
<keyword evidence="8" id="KW-0175">Coiled coil</keyword>
<protein>
    <submittedName>
        <fullName evidence="12">Zinc finger protein 287 isoform X1</fullName>
    </submittedName>
</protein>